<dbReference type="GeneID" id="92876916"/>
<proteinExistence type="predicted"/>
<name>A0A0H3DLC3_AMYMU</name>
<dbReference type="SUPFAM" id="SSF140453">
    <property type="entry name" value="EsxAB dimer-like"/>
    <property type="match status" value="1"/>
</dbReference>
<protein>
    <recommendedName>
        <fullName evidence="4">Rhs protein</fullName>
    </recommendedName>
</protein>
<dbReference type="PATRIC" id="fig|749927.5.peg.9673"/>
<dbReference type="EMBL" id="CP002000">
    <property type="protein sequence ID" value="ADJ51008.1"/>
    <property type="molecule type" value="Genomic_DNA"/>
</dbReference>
<dbReference type="HOGENOM" id="CLU_064446_0_0_11"/>
<evidence type="ECO:0000313" key="2">
    <source>
        <dbReference type="EMBL" id="ADJ51008.1"/>
    </source>
</evidence>
<evidence type="ECO:0008006" key="4">
    <source>
        <dbReference type="Google" id="ProtNLM"/>
    </source>
</evidence>
<dbReference type="InterPro" id="IPR036689">
    <property type="entry name" value="ESAT-6-like_sf"/>
</dbReference>
<dbReference type="RefSeq" id="WP_013231025.1">
    <property type="nucleotide sequence ID" value="NC_014318.1"/>
</dbReference>
<evidence type="ECO:0000256" key="1">
    <source>
        <dbReference type="SAM" id="MobiDB-lite"/>
    </source>
</evidence>
<accession>A0A0H3DLC3</accession>
<dbReference type="InterPro" id="IPR038332">
    <property type="entry name" value="PPE_sf"/>
</dbReference>
<reference evidence="2 3" key="1">
    <citation type="journal article" date="2010" name="Cell Res.">
        <title>Complete genome sequence of the rifamycin SV-producing Amycolatopsis mediterranei U32 revealed its genetic characteristics in phylogeny and metabolism.</title>
        <authorList>
            <person name="Zhao W."/>
            <person name="Zhong Y."/>
            <person name="Yuan H."/>
            <person name="Wang J."/>
            <person name="Zheng H."/>
            <person name="Wang Y."/>
            <person name="Cen X."/>
            <person name="Xu F."/>
            <person name="Bai J."/>
            <person name="Han X."/>
            <person name="Lu G."/>
            <person name="Zhu Y."/>
            <person name="Shao Z."/>
            <person name="Yan H."/>
            <person name="Li C."/>
            <person name="Peng N."/>
            <person name="Zhang Z."/>
            <person name="Zhang Y."/>
            <person name="Lin W."/>
            <person name="Fan Y."/>
            <person name="Qin Z."/>
            <person name="Hu Y."/>
            <person name="Zhu B."/>
            <person name="Wang S."/>
            <person name="Ding X."/>
            <person name="Zhao G.P."/>
        </authorList>
    </citation>
    <scope>NUCLEOTIDE SEQUENCE [LARGE SCALE GENOMIC DNA]</scope>
    <source>
        <strain evidence="3">U-32</strain>
    </source>
</reference>
<dbReference type="Proteomes" id="UP000000328">
    <property type="component" value="Chromosome"/>
</dbReference>
<feature type="region of interest" description="Disordered" evidence="1">
    <location>
        <begin position="333"/>
        <end position="385"/>
    </location>
</feature>
<dbReference type="OrthoDB" id="4763957at2"/>
<organism evidence="2 3">
    <name type="scientific">Amycolatopsis mediterranei (strain U-32)</name>
    <dbReference type="NCBI Taxonomy" id="749927"/>
    <lineage>
        <taxon>Bacteria</taxon>
        <taxon>Bacillati</taxon>
        <taxon>Actinomycetota</taxon>
        <taxon>Actinomycetes</taxon>
        <taxon>Pseudonocardiales</taxon>
        <taxon>Pseudonocardiaceae</taxon>
        <taxon>Amycolatopsis</taxon>
    </lineage>
</organism>
<feature type="compositionally biased region" description="Polar residues" evidence="1">
    <location>
        <begin position="375"/>
        <end position="385"/>
    </location>
</feature>
<dbReference type="Gene3D" id="1.20.1260.20">
    <property type="entry name" value="PPE superfamily"/>
    <property type="match status" value="1"/>
</dbReference>
<sequence>MAENSLIKTDAADDRKVWEGAGLVQDFLDAGAAVADGNWTEGLVDAAFGAGDIAELVADPIGTLASAAVGWAMEFFPWLREPLDWLTGDQTALENMVGTWENVGKELEKISTDLQDTVKKDSAAWEGASADAYRAFAEDRAATYAGVATGANAIAKLVDICKTILSVVRSIVRDLISDCVGKLISIACRFPGPALPVGMATEGTAEAVKTGSKCMEWIKKLLKAFKKAQELFHRISDIFRRVKGALKRGAESLPGPLKKVGKLIKDEPRDTRTFLEKVKDERPDRKRWKEIVSSDKPLGENLENVGKEFRSDVRKEFGEKFGENFGKEVWDDAKKEWRKESRKKKAEGLDDWAGGDDDDAPEKETTGRSPVFEQPGTQRISGSIE</sequence>
<dbReference type="eggNOG" id="COG5164">
    <property type="taxonomic scope" value="Bacteria"/>
</dbReference>
<feature type="compositionally biased region" description="Acidic residues" evidence="1">
    <location>
        <begin position="349"/>
        <end position="361"/>
    </location>
</feature>
<dbReference type="KEGG" id="amd:AMED_9320"/>
<gene>
    <name evidence="2" type="ordered locus">AMED_9320</name>
</gene>
<evidence type="ECO:0000313" key="3">
    <source>
        <dbReference type="Proteomes" id="UP000000328"/>
    </source>
</evidence>
<dbReference type="AlphaFoldDB" id="A0A0H3DLC3"/>